<keyword evidence="3" id="KW-0393">Immunoglobulin domain</keyword>
<proteinExistence type="predicted"/>
<dbReference type="PANTHER" id="PTHR44427">
    <property type="entry name" value="CARCINOEMBRYONIC ANTIGEN-RELATED CELL ADHESION MOLECULE 19"/>
    <property type="match status" value="1"/>
</dbReference>
<evidence type="ECO:0000256" key="4">
    <source>
        <dbReference type="SAM" id="SignalP"/>
    </source>
</evidence>
<evidence type="ECO:0000256" key="1">
    <source>
        <dbReference type="ARBA" id="ARBA00022729"/>
    </source>
</evidence>
<sequence length="258" mass="29116">MGWMGLILAGFPVWALASNFPPSETIHIAQFPPYHTFGKMILLFLDDPRSPTACNWFRGRDQSEESHILRGQSDPVSGFYRINQTGPAFTGREDVERGCSLIIQNGQDSDAGPYTVSMMGLGGKDHVTGMRNLQLSYSPFTPHPEATRLVQFPPNPRVGQSVYLYLDDIPKPTNCSWFRGKDQREEGRIFRAKFSRTSHSYLIDQKGAAHRGREEVWRACALVIRKVEASDAGPYTISMGDEWDVYPITAWRELRVSS</sequence>
<dbReference type="GeneID" id="113421171"/>
<feature type="signal peptide" evidence="4">
    <location>
        <begin position="1"/>
        <end position="17"/>
    </location>
</feature>
<dbReference type="AlphaFoldDB" id="A0A6J1V952"/>
<feature type="chain" id="PRO_5026945762" evidence="4">
    <location>
        <begin position="18"/>
        <end position="258"/>
    </location>
</feature>
<accession>A0A6J1V952</accession>
<protein>
    <submittedName>
        <fullName evidence="6">Carcinoembryonic antigen-related cell adhesion molecule 8-like</fullName>
    </submittedName>
</protein>
<dbReference type="KEGG" id="nss:113421171"/>
<organism evidence="5 6">
    <name type="scientific">Notechis scutatus</name>
    <name type="common">mainland tiger snake</name>
    <dbReference type="NCBI Taxonomy" id="8663"/>
    <lineage>
        <taxon>Eukaryota</taxon>
        <taxon>Metazoa</taxon>
        <taxon>Chordata</taxon>
        <taxon>Craniata</taxon>
        <taxon>Vertebrata</taxon>
        <taxon>Euteleostomi</taxon>
        <taxon>Lepidosauria</taxon>
        <taxon>Squamata</taxon>
        <taxon>Bifurcata</taxon>
        <taxon>Unidentata</taxon>
        <taxon>Episquamata</taxon>
        <taxon>Toxicofera</taxon>
        <taxon>Serpentes</taxon>
        <taxon>Colubroidea</taxon>
        <taxon>Elapidae</taxon>
        <taxon>Hydrophiinae</taxon>
        <taxon>Notechis</taxon>
    </lineage>
</organism>
<keyword evidence="5" id="KW-1185">Reference proteome</keyword>
<dbReference type="Gene3D" id="2.60.40.10">
    <property type="entry name" value="Immunoglobulins"/>
    <property type="match status" value="2"/>
</dbReference>
<evidence type="ECO:0000256" key="2">
    <source>
        <dbReference type="ARBA" id="ARBA00023180"/>
    </source>
</evidence>
<evidence type="ECO:0000313" key="6">
    <source>
        <dbReference type="RefSeq" id="XP_026537213.1"/>
    </source>
</evidence>
<dbReference type="Proteomes" id="UP000504612">
    <property type="component" value="Unplaced"/>
</dbReference>
<dbReference type="InterPro" id="IPR050831">
    <property type="entry name" value="CEA_cell_adhesion"/>
</dbReference>
<evidence type="ECO:0000256" key="3">
    <source>
        <dbReference type="ARBA" id="ARBA00023319"/>
    </source>
</evidence>
<dbReference type="InterPro" id="IPR013783">
    <property type="entry name" value="Ig-like_fold"/>
</dbReference>
<evidence type="ECO:0000313" key="5">
    <source>
        <dbReference type="Proteomes" id="UP000504612"/>
    </source>
</evidence>
<dbReference type="InterPro" id="IPR036179">
    <property type="entry name" value="Ig-like_dom_sf"/>
</dbReference>
<reference evidence="6" key="1">
    <citation type="submission" date="2025-08" db="UniProtKB">
        <authorList>
            <consortium name="RefSeq"/>
        </authorList>
    </citation>
    <scope>IDENTIFICATION</scope>
</reference>
<dbReference type="PANTHER" id="PTHR44427:SF1">
    <property type="entry name" value="CARCINOEMBRYONIC ANTIGEN-RELATED CELL ADHESION MOLECULE 1"/>
    <property type="match status" value="1"/>
</dbReference>
<dbReference type="RefSeq" id="XP_026537213.1">
    <property type="nucleotide sequence ID" value="XM_026681428.1"/>
</dbReference>
<gene>
    <name evidence="6" type="primary">LOC113421171</name>
</gene>
<keyword evidence="2" id="KW-0325">Glycoprotein</keyword>
<name>A0A6J1V952_9SAUR</name>
<dbReference type="SUPFAM" id="SSF48726">
    <property type="entry name" value="Immunoglobulin"/>
    <property type="match status" value="2"/>
</dbReference>
<keyword evidence="1 4" id="KW-0732">Signal</keyword>